<dbReference type="PANTHER" id="PTHR31760">
    <property type="entry name" value="S-ADENOSYL-L-METHIONINE-DEPENDENT METHYLTRANSFERASES SUPERFAMILY PROTEIN"/>
    <property type="match status" value="1"/>
</dbReference>
<feature type="binding site" evidence="6">
    <location>
        <position position="80"/>
    </location>
    <ligand>
        <name>S-adenosyl-L-methionine</name>
        <dbReference type="ChEBI" id="CHEBI:59789"/>
    </ligand>
</feature>
<dbReference type="EMBL" id="JADHEI010000053">
    <property type="protein sequence ID" value="MBF2735856.1"/>
    <property type="molecule type" value="Genomic_DNA"/>
</dbReference>
<keyword evidence="2 6" id="KW-0698">rRNA processing</keyword>
<dbReference type="GO" id="GO:0005829">
    <property type="term" value="C:cytosol"/>
    <property type="evidence" value="ECO:0007669"/>
    <property type="project" value="TreeGrafter"/>
</dbReference>
<comment type="caution">
    <text evidence="7">The sequence shown here is derived from an EMBL/GenBank/DDBJ whole genome shotgun (WGS) entry which is preliminary data.</text>
</comment>
<dbReference type="HAMAP" id="MF_00074">
    <property type="entry name" value="16SrRNA_methyltr_G"/>
    <property type="match status" value="1"/>
</dbReference>
<feature type="binding site" evidence="6">
    <location>
        <position position="75"/>
    </location>
    <ligand>
        <name>S-adenosyl-L-methionine</name>
        <dbReference type="ChEBI" id="CHEBI:59789"/>
    </ligand>
</feature>
<evidence type="ECO:0000256" key="2">
    <source>
        <dbReference type="ARBA" id="ARBA00022552"/>
    </source>
</evidence>
<gene>
    <name evidence="6" type="primary">rsmG</name>
    <name evidence="7" type="ORF">ISN26_07295</name>
</gene>
<dbReference type="InterPro" id="IPR029063">
    <property type="entry name" value="SAM-dependent_MTases_sf"/>
</dbReference>
<keyword evidence="4 6" id="KW-0808">Transferase</keyword>
<dbReference type="Gene3D" id="3.40.50.150">
    <property type="entry name" value="Vaccinia Virus protein VP39"/>
    <property type="match status" value="1"/>
</dbReference>
<comment type="function">
    <text evidence="6">Specifically methylates the N7 position of guanine in position 527 of 16S rRNA.</text>
</comment>
<protein>
    <recommendedName>
        <fullName evidence="6">Ribosomal RNA small subunit methyltransferase G</fullName>
        <ecNumber evidence="6">2.1.1.170</ecNumber>
    </recommendedName>
    <alternativeName>
        <fullName evidence="6">16S rRNA 7-methylguanosine methyltransferase</fullName>
        <shortName evidence="6">16S rRNA m7G methyltransferase</shortName>
    </alternativeName>
</protein>
<comment type="similarity">
    <text evidence="6">Belongs to the methyltransferase superfamily. RNA methyltransferase RsmG family.</text>
</comment>
<feature type="binding site" evidence="6">
    <location>
        <begin position="126"/>
        <end position="127"/>
    </location>
    <ligand>
        <name>S-adenosyl-L-methionine</name>
        <dbReference type="ChEBI" id="CHEBI:59789"/>
    </ligand>
</feature>
<comment type="caution">
    <text evidence="6">Lacks conserved residue(s) required for the propagation of feature annotation.</text>
</comment>
<accession>A0A930UHI5</accession>
<evidence type="ECO:0000256" key="1">
    <source>
        <dbReference type="ARBA" id="ARBA00022490"/>
    </source>
</evidence>
<evidence type="ECO:0000256" key="5">
    <source>
        <dbReference type="ARBA" id="ARBA00022691"/>
    </source>
</evidence>
<dbReference type="SUPFAM" id="SSF53335">
    <property type="entry name" value="S-adenosyl-L-methionine-dependent methyltransferases"/>
    <property type="match status" value="1"/>
</dbReference>
<evidence type="ECO:0000256" key="3">
    <source>
        <dbReference type="ARBA" id="ARBA00022603"/>
    </source>
</evidence>
<organism evidence="7 8">
    <name type="scientific">Candidatus Amphirhobacter heronislandensis</name>
    <dbReference type="NCBI Taxonomy" id="1732024"/>
    <lineage>
        <taxon>Bacteria</taxon>
        <taxon>Pseudomonadati</taxon>
        <taxon>Pseudomonadota</taxon>
        <taxon>Gammaproteobacteria</taxon>
        <taxon>Candidatus Tethybacterales</taxon>
        <taxon>Candidatus Tethybacteraceae</taxon>
        <taxon>Candidatus Amphirhobacter</taxon>
    </lineage>
</organism>
<evidence type="ECO:0000256" key="6">
    <source>
        <dbReference type="HAMAP-Rule" id="MF_00074"/>
    </source>
</evidence>
<dbReference type="EC" id="2.1.1.170" evidence="6"/>
<dbReference type="AlphaFoldDB" id="A0A930UHI5"/>
<keyword evidence="3 6" id="KW-0489">Methyltransferase</keyword>
<sequence length="206" mass="21782">MPEQAPGATLSQSFPQASAAAIARLEAYVALLAKWAKVHNLVGARGPAAILNLVRDCRPLLQRARELPGPACDLGAGAGLPGLPLALLQPRRPVALVEAEASKCAFLQQAVIELGVRNAAVVHARVEQWRPAKPPRLLCVRGLARLAAVARLARRFTAPGVRLLALKAREPAAEIAELEQLGGWRLVACGPADGRPSRHLVEAEAT</sequence>
<dbReference type="Pfam" id="PF02527">
    <property type="entry name" value="GidB"/>
    <property type="match status" value="1"/>
</dbReference>
<feature type="binding site" evidence="6">
    <location>
        <position position="141"/>
    </location>
    <ligand>
        <name>S-adenosyl-L-methionine</name>
        <dbReference type="ChEBI" id="CHEBI:59789"/>
    </ligand>
</feature>
<comment type="catalytic activity">
    <reaction evidence="6">
        <text>guanosine(527) in 16S rRNA + S-adenosyl-L-methionine = N(7)-methylguanosine(527) in 16S rRNA + S-adenosyl-L-homocysteine</text>
        <dbReference type="Rhea" id="RHEA:42732"/>
        <dbReference type="Rhea" id="RHEA-COMP:10209"/>
        <dbReference type="Rhea" id="RHEA-COMP:10210"/>
        <dbReference type="ChEBI" id="CHEBI:57856"/>
        <dbReference type="ChEBI" id="CHEBI:59789"/>
        <dbReference type="ChEBI" id="CHEBI:74269"/>
        <dbReference type="ChEBI" id="CHEBI:74480"/>
        <dbReference type="EC" id="2.1.1.170"/>
    </reaction>
</comment>
<comment type="subcellular location">
    <subcellularLocation>
        <location evidence="6">Cytoplasm</location>
    </subcellularLocation>
</comment>
<name>A0A930UHI5_9GAMM</name>
<proteinExistence type="inferred from homology"/>
<evidence type="ECO:0000256" key="4">
    <source>
        <dbReference type="ARBA" id="ARBA00022679"/>
    </source>
</evidence>
<keyword evidence="1 6" id="KW-0963">Cytoplasm</keyword>
<evidence type="ECO:0000313" key="7">
    <source>
        <dbReference type="EMBL" id="MBF2735856.1"/>
    </source>
</evidence>
<keyword evidence="8" id="KW-1185">Reference proteome</keyword>
<reference evidence="7" key="1">
    <citation type="submission" date="2020-10" db="EMBL/GenBank/DDBJ databases">
        <title>An improved Amphimedon queenslandica hologenome assembly reveals how three proteobacterial symbionts can extend the metabolic phenotypic of their marine sponge host.</title>
        <authorList>
            <person name="Degnan B."/>
            <person name="Degnan S."/>
            <person name="Xiang X."/>
        </authorList>
    </citation>
    <scope>NUCLEOTIDE SEQUENCE</scope>
    <source>
        <strain evidence="7">AqS2</strain>
    </source>
</reference>
<evidence type="ECO:0000313" key="8">
    <source>
        <dbReference type="Proteomes" id="UP000604381"/>
    </source>
</evidence>
<dbReference type="Proteomes" id="UP000604381">
    <property type="component" value="Unassembled WGS sequence"/>
</dbReference>
<dbReference type="InterPro" id="IPR003682">
    <property type="entry name" value="rRNA_ssu_MeTfrase_G"/>
</dbReference>
<dbReference type="PANTHER" id="PTHR31760:SF0">
    <property type="entry name" value="S-ADENOSYL-L-METHIONINE-DEPENDENT METHYLTRANSFERASES SUPERFAMILY PROTEIN"/>
    <property type="match status" value="1"/>
</dbReference>
<dbReference type="GO" id="GO:0070043">
    <property type="term" value="F:rRNA (guanine-N7-)-methyltransferase activity"/>
    <property type="evidence" value="ECO:0007669"/>
    <property type="project" value="UniProtKB-UniRule"/>
</dbReference>
<keyword evidence="5 6" id="KW-0949">S-adenosyl-L-methionine</keyword>
<dbReference type="PIRSF" id="PIRSF003078">
    <property type="entry name" value="GidB"/>
    <property type="match status" value="1"/>
</dbReference>